<keyword evidence="4" id="KW-0472">Membrane</keyword>
<dbReference type="InterPro" id="IPR011990">
    <property type="entry name" value="TPR-like_helical_dom_sf"/>
</dbReference>
<evidence type="ECO:0000313" key="9">
    <source>
        <dbReference type="EMBL" id="WDF69279.1"/>
    </source>
</evidence>
<dbReference type="EMBL" id="CP117880">
    <property type="protein sequence ID" value="WDF69279.1"/>
    <property type="molecule type" value="Genomic_DNA"/>
</dbReference>
<evidence type="ECO:0000256" key="3">
    <source>
        <dbReference type="ARBA" id="ARBA00022729"/>
    </source>
</evidence>
<reference evidence="9 10" key="1">
    <citation type="submission" date="2023-02" db="EMBL/GenBank/DDBJ databases">
        <title>Genome sequence of Sphingobacterium sp. KACC 22765.</title>
        <authorList>
            <person name="Kim S."/>
            <person name="Heo J."/>
            <person name="Kwon S.-W."/>
        </authorList>
    </citation>
    <scope>NUCLEOTIDE SEQUENCE [LARGE SCALE GENOMIC DNA]</scope>
    <source>
        <strain evidence="9 10">KACC 22765</strain>
    </source>
</reference>
<dbReference type="Gene3D" id="2.20.20.130">
    <property type="match status" value="1"/>
</dbReference>
<comment type="subcellular location">
    <subcellularLocation>
        <location evidence="1">Cell outer membrane</location>
    </subcellularLocation>
</comment>
<dbReference type="Pfam" id="PF07980">
    <property type="entry name" value="SusD_RagB"/>
    <property type="match status" value="1"/>
</dbReference>
<evidence type="ECO:0000259" key="7">
    <source>
        <dbReference type="Pfam" id="PF07980"/>
    </source>
</evidence>
<feature type="domain" description="RagB/SusD" evidence="7">
    <location>
        <begin position="317"/>
        <end position="470"/>
    </location>
</feature>
<feature type="chain" id="PRO_5046408504" evidence="6">
    <location>
        <begin position="20"/>
        <end position="473"/>
    </location>
</feature>
<proteinExistence type="inferred from homology"/>
<protein>
    <submittedName>
        <fullName evidence="9">RagB/SusD family nutrient uptake outer membrane protein</fullName>
    </submittedName>
</protein>
<sequence>MKKIFNSTIKFFLAGAVFLASCSKNIDLTPSDTIPTESALENYQDYDKAVIGAYANIGYQLTINVNTVLADESRWGIDNNIRNYSAGAHKWAFDAGEATATDGWGNLYNVIDRVNRALALYDNITTTTAEEASALPRLKGELHAVRAFAHFELLRWFTEEFTPTSLGVPAMTTSTVTGKPSRNTWAEVMTLIQSDLAEADQLIPTTFTDIFRITKPAVAAIRARVALYNKDWANAITFANQALAAKGTLATGATYTGLWTDANTSEVFFQLRRNSNSGSIRTLWTDDNTDVFFSPSYKLMATFDQTNDIRYARFFMNDTSVPITKENWKVNKYPGQNATNRFNNIKVYRVSEMYLILAEAYAETNNVAEGTSRLNALRAARITGYSNQTFANANALIEAVYLERYKELAFEGHRFFDLRRRNLPVIRTAQDIASGAAIPLQLNTADRNYILPIPQSEIFANENIIQNRGYGMN</sequence>
<keyword evidence="10" id="KW-1185">Reference proteome</keyword>
<dbReference type="SUPFAM" id="SSF48452">
    <property type="entry name" value="TPR-like"/>
    <property type="match status" value="1"/>
</dbReference>
<evidence type="ECO:0000256" key="2">
    <source>
        <dbReference type="ARBA" id="ARBA00006275"/>
    </source>
</evidence>
<accession>A0ABY7WL34</accession>
<dbReference type="Proteomes" id="UP001221558">
    <property type="component" value="Chromosome"/>
</dbReference>
<gene>
    <name evidence="9" type="ORF">PQ465_02585</name>
</gene>
<dbReference type="InterPro" id="IPR033985">
    <property type="entry name" value="SusD-like_N"/>
</dbReference>
<dbReference type="RefSeq" id="WP_274268004.1">
    <property type="nucleotide sequence ID" value="NZ_CP117880.1"/>
</dbReference>
<dbReference type="Pfam" id="PF14322">
    <property type="entry name" value="SusD-like_3"/>
    <property type="match status" value="1"/>
</dbReference>
<comment type="similarity">
    <text evidence="2">Belongs to the SusD family.</text>
</comment>
<dbReference type="Gene3D" id="1.25.40.900">
    <property type="match status" value="1"/>
</dbReference>
<organism evidence="9 10">
    <name type="scientific">Sphingobacterium oryzagri</name>
    <dbReference type="NCBI Taxonomy" id="3025669"/>
    <lineage>
        <taxon>Bacteria</taxon>
        <taxon>Pseudomonadati</taxon>
        <taxon>Bacteroidota</taxon>
        <taxon>Sphingobacteriia</taxon>
        <taxon>Sphingobacteriales</taxon>
        <taxon>Sphingobacteriaceae</taxon>
        <taxon>Sphingobacterium</taxon>
    </lineage>
</organism>
<name>A0ABY7WL34_9SPHI</name>
<feature type="domain" description="SusD-like N-terminal" evidence="8">
    <location>
        <begin position="34"/>
        <end position="227"/>
    </location>
</feature>
<dbReference type="PROSITE" id="PS51257">
    <property type="entry name" value="PROKAR_LIPOPROTEIN"/>
    <property type="match status" value="1"/>
</dbReference>
<evidence type="ECO:0000313" key="10">
    <source>
        <dbReference type="Proteomes" id="UP001221558"/>
    </source>
</evidence>
<keyword evidence="3 6" id="KW-0732">Signal</keyword>
<evidence type="ECO:0000256" key="1">
    <source>
        <dbReference type="ARBA" id="ARBA00004442"/>
    </source>
</evidence>
<feature type="signal peptide" evidence="6">
    <location>
        <begin position="1"/>
        <end position="19"/>
    </location>
</feature>
<dbReference type="InterPro" id="IPR012944">
    <property type="entry name" value="SusD_RagB_dom"/>
</dbReference>
<evidence type="ECO:0000256" key="6">
    <source>
        <dbReference type="SAM" id="SignalP"/>
    </source>
</evidence>
<dbReference type="Gene3D" id="1.25.40.390">
    <property type="match status" value="1"/>
</dbReference>
<evidence type="ECO:0000256" key="5">
    <source>
        <dbReference type="ARBA" id="ARBA00023237"/>
    </source>
</evidence>
<evidence type="ECO:0000256" key="4">
    <source>
        <dbReference type="ARBA" id="ARBA00023136"/>
    </source>
</evidence>
<evidence type="ECO:0000259" key="8">
    <source>
        <dbReference type="Pfam" id="PF14322"/>
    </source>
</evidence>
<keyword evidence="5" id="KW-0998">Cell outer membrane</keyword>